<dbReference type="InParanoid" id="A0A0C2THI7"/>
<evidence type="ECO:0000313" key="2">
    <source>
        <dbReference type="Proteomes" id="UP000054549"/>
    </source>
</evidence>
<evidence type="ECO:0008006" key="3">
    <source>
        <dbReference type="Google" id="ProtNLM"/>
    </source>
</evidence>
<dbReference type="EMBL" id="KN818236">
    <property type="protein sequence ID" value="KIL66389.1"/>
    <property type="molecule type" value="Genomic_DNA"/>
</dbReference>
<dbReference type="InterPro" id="IPR032675">
    <property type="entry name" value="LRR_dom_sf"/>
</dbReference>
<dbReference type="AlphaFoldDB" id="A0A0C2THI7"/>
<proteinExistence type="predicted"/>
<gene>
    <name evidence="1" type="ORF">M378DRAFT_160838</name>
</gene>
<name>A0A0C2THI7_AMAMK</name>
<dbReference type="Proteomes" id="UP000054549">
    <property type="component" value="Unassembled WGS sequence"/>
</dbReference>
<accession>A0A0C2THI7</accession>
<evidence type="ECO:0000313" key="1">
    <source>
        <dbReference type="EMBL" id="KIL66389.1"/>
    </source>
</evidence>
<dbReference type="SUPFAM" id="SSF52047">
    <property type="entry name" value="RNI-like"/>
    <property type="match status" value="1"/>
</dbReference>
<organism evidence="1 2">
    <name type="scientific">Amanita muscaria (strain Koide BX008)</name>
    <dbReference type="NCBI Taxonomy" id="946122"/>
    <lineage>
        <taxon>Eukaryota</taxon>
        <taxon>Fungi</taxon>
        <taxon>Dikarya</taxon>
        <taxon>Basidiomycota</taxon>
        <taxon>Agaricomycotina</taxon>
        <taxon>Agaricomycetes</taxon>
        <taxon>Agaricomycetidae</taxon>
        <taxon>Agaricales</taxon>
        <taxon>Pluteineae</taxon>
        <taxon>Amanitaceae</taxon>
        <taxon>Amanita</taxon>
    </lineage>
</organism>
<sequence length="526" mass="60220">MIGCDDEERQLARGRVSSTNQPGVSRCLSELNRSEETTDYCRQVPIVSGIEPCPGPQAHDAPSPIYQVPADVLRSIFELYCQVELPVTFPLRFSPTQLVASQVCSAWRQIMLSNRIFWNKIRITFHDHEHTRYDRMVEVPRIWLSRAKDLPCFIDFDFIRSCSALIHHHPLWRHDINKNIVRDLIAPHKCKSLGVIFADYHLHDLLQLPNENLSCIEFLRLYHVHDRDNRETVSLLDFHRLTNLTSFSLDATILHRPGMIPSTEDQYFQIFSGIPWHQLRHIRLDICLPVLRCLTILETSSSVLETCSLVVSEDLSIATSPLSQMRHIHCQKLREFKVYIYPEIVLDAGDFFLLLLRLPKLKSLTLQYPNSDQASIDFQPLFTMWSVCTMRLEKLIISGLMCNVDAGALLASMPSLRCLELPKKSIFTVDAIRELGAGSIGPFLEELTMNNSEITDEIGELIQMVKTRSFTAKENSVPKSKPTPFKYVFLYCEDPDGSLQQEYDATIDEINQLGVKLTVGFGENGW</sequence>
<protein>
    <recommendedName>
        <fullName evidence="3">F-box domain-containing protein</fullName>
    </recommendedName>
</protein>
<dbReference type="Gene3D" id="3.80.10.10">
    <property type="entry name" value="Ribonuclease Inhibitor"/>
    <property type="match status" value="1"/>
</dbReference>
<dbReference type="HOGENOM" id="CLU_036613_0_0_1"/>
<dbReference type="OrthoDB" id="3133921at2759"/>
<keyword evidence="2" id="KW-1185">Reference proteome</keyword>
<reference evidence="1 2" key="1">
    <citation type="submission" date="2014-04" db="EMBL/GenBank/DDBJ databases">
        <title>Evolutionary Origins and Diversification of the Mycorrhizal Mutualists.</title>
        <authorList>
            <consortium name="DOE Joint Genome Institute"/>
            <consortium name="Mycorrhizal Genomics Consortium"/>
            <person name="Kohler A."/>
            <person name="Kuo A."/>
            <person name="Nagy L.G."/>
            <person name="Floudas D."/>
            <person name="Copeland A."/>
            <person name="Barry K.W."/>
            <person name="Cichocki N."/>
            <person name="Veneault-Fourrey C."/>
            <person name="LaButti K."/>
            <person name="Lindquist E.A."/>
            <person name="Lipzen A."/>
            <person name="Lundell T."/>
            <person name="Morin E."/>
            <person name="Murat C."/>
            <person name="Riley R."/>
            <person name="Ohm R."/>
            <person name="Sun H."/>
            <person name="Tunlid A."/>
            <person name="Henrissat B."/>
            <person name="Grigoriev I.V."/>
            <person name="Hibbett D.S."/>
            <person name="Martin F."/>
        </authorList>
    </citation>
    <scope>NUCLEOTIDE SEQUENCE [LARGE SCALE GENOMIC DNA]</scope>
    <source>
        <strain evidence="1 2">Koide BX008</strain>
    </source>
</reference>